<dbReference type="AlphaFoldDB" id="A0A5P8M1K0"/>
<feature type="transmembrane region" description="Helical" evidence="1">
    <location>
        <begin position="84"/>
        <end position="102"/>
    </location>
</feature>
<feature type="transmembrane region" description="Helical" evidence="1">
    <location>
        <begin position="135"/>
        <end position="153"/>
    </location>
</feature>
<accession>A0A5P8M1K0</accession>
<dbReference type="Proteomes" id="UP000326779">
    <property type="component" value="Chromosome"/>
</dbReference>
<protein>
    <submittedName>
        <fullName evidence="2">Uncharacterized protein</fullName>
    </submittedName>
</protein>
<keyword evidence="1" id="KW-0812">Transmembrane</keyword>
<organism evidence="2 3">
    <name type="scientific">Schleiferilactobacillus harbinensis</name>
    <dbReference type="NCBI Taxonomy" id="304207"/>
    <lineage>
        <taxon>Bacteria</taxon>
        <taxon>Bacillati</taxon>
        <taxon>Bacillota</taxon>
        <taxon>Bacilli</taxon>
        <taxon>Lactobacillales</taxon>
        <taxon>Lactobacillaceae</taxon>
        <taxon>Schleiferilactobacillus</taxon>
    </lineage>
</organism>
<name>A0A5P8M1K0_9LACO</name>
<dbReference type="EMBL" id="CP045143">
    <property type="protein sequence ID" value="QFR22366.1"/>
    <property type="molecule type" value="Genomic_DNA"/>
</dbReference>
<dbReference type="KEGG" id="lhb:D1010_02270"/>
<keyword evidence="1" id="KW-1133">Transmembrane helix</keyword>
<sequence>MRYTMLTLRHYIWPLLMFSGWWGLLRKMGTPVDVLASPGIATLGCWSAFLLLVLWFGQTLVVAPLAPVTVQIRWGSRGKALQQFSIRVMLLVICMLLAGIISGPVTSGFWHASLNLLTILMISVTIEKIAQQRQWSIIGPTVLGLISIFWPLLVGQMLISGSAFGGRLMILVGLIVIL</sequence>
<evidence type="ECO:0000313" key="3">
    <source>
        <dbReference type="Proteomes" id="UP000326779"/>
    </source>
</evidence>
<proteinExistence type="predicted"/>
<feature type="transmembrane region" description="Helical" evidence="1">
    <location>
        <begin position="46"/>
        <end position="72"/>
    </location>
</feature>
<reference evidence="2 3" key="1">
    <citation type="submission" date="2019-10" db="EMBL/GenBank/DDBJ databases">
        <title>The completed genome of Lactobacillus harbinensis M1.</title>
        <authorList>
            <person name="Zheng Y."/>
        </authorList>
    </citation>
    <scope>NUCLEOTIDE SEQUENCE [LARGE SCALE GENOMIC DNA]</scope>
    <source>
        <strain evidence="2 3">M1</strain>
    </source>
</reference>
<feature type="transmembrane region" description="Helical" evidence="1">
    <location>
        <begin position="159"/>
        <end position="177"/>
    </location>
</feature>
<keyword evidence="1" id="KW-0472">Membrane</keyword>
<dbReference type="RefSeq" id="WP_146994268.1">
    <property type="nucleotide sequence ID" value="NZ_BJTX01000016.1"/>
</dbReference>
<evidence type="ECO:0000313" key="2">
    <source>
        <dbReference type="EMBL" id="QFR22366.1"/>
    </source>
</evidence>
<gene>
    <name evidence="2" type="ORF">D1010_02270</name>
</gene>
<evidence type="ECO:0000256" key="1">
    <source>
        <dbReference type="SAM" id="Phobius"/>
    </source>
</evidence>
<feature type="transmembrane region" description="Helical" evidence="1">
    <location>
        <begin position="108"/>
        <end position="126"/>
    </location>
</feature>